<dbReference type="GO" id="GO:0003677">
    <property type="term" value="F:DNA binding"/>
    <property type="evidence" value="ECO:0007669"/>
    <property type="project" value="UniProtKB-UniRule"/>
</dbReference>
<feature type="domain" description="Homeobox" evidence="8">
    <location>
        <begin position="2"/>
        <end position="69"/>
    </location>
</feature>
<dbReference type="Gene3D" id="3.90.1460.10">
    <property type="entry name" value="GTF2I-like"/>
    <property type="match status" value="1"/>
</dbReference>
<keyword evidence="3" id="KW-0805">Transcription regulation</keyword>
<dbReference type="CDD" id="cd00086">
    <property type="entry name" value="homeodomain"/>
    <property type="match status" value="1"/>
</dbReference>
<dbReference type="InterPro" id="IPR016197">
    <property type="entry name" value="Chromo-like_dom_sf"/>
</dbReference>
<evidence type="ECO:0000259" key="8">
    <source>
        <dbReference type="PROSITE" id="PS50071"/>
    </source>
</evidence>
<comment type="subcellular location">
    <subcellularLocation>
        <location evidence="1 7">Nucleus</location>
    </subcellularLocation>
</comment>
<dbReference type="PROSITE" id="PS51139">
    <property type="entry name" value="GTF2I"/>
    <property type="match status" value="1"/>
</dbReference>
<name>A0A7M5XI20_9CNID</name>
<evidence type="ECO:0000256" key="3">
    <source>
        <dbReference type="ARBA" id="ARBA00023015"/>
    </source>
</evidence>
<dbReference type="InterPro" id="IPR036647">
    <property type="entry name" value="GTF2I-like_rpt_sf"/>
</dbReference>
<keyword evidence="2" id="KW-0677">Repeat</keyword>
<evidence type="ECO:0000313" key="10">
    <source>
        <dbReference type="Proteomes" id="UP000594262"/>
    </source>
</evidence>
<dbReference type="Gene3D" id="1.10.10.60">
    <property type="entry name" value="Homeodomain-like"/>
    <property type="match status" value="1"/>
</dbReference>
<dbReference type="PROSITE" id="PS50071">
    <property type="entry name" value="HOMEOBOX_2"/>
    <property type="match status" value="1"/>
</dbReference>
<dbReference type="GO" id="GO:0005634">
    <property type="term" value="C:nucleus"/>
    <property type="evidence" value="ECO:0007669"/>
    <property type="project" value="UniProtKB-SubCell"/>
</dbReference>
<dbReference type="InterPro" id="IPR001356">
    <property type="entry name" value="HD"/>
</dbReference>
<keyword evidence="10" id="KW-1185">Reference proteome</keyword>
<proteinExistence type="predicted"/>
<dbReference type="SUPFAM" id="SSF54160">
    <property type="entry name" value="Chromo domain-like"/>
    <property type="match status" value="1"/>
</dbReference>
<dbReference type="Proteomes" id="UP000594262">
    <property type="component" value="Unplaced"/>
</dbReference>
<evidence type="ECO:0000256" key="4">
    <source>
        <dbReference type="ARBA" id="ARBA00023125"/>
    </source>
</evidence>
<dbReference type="InterPro" id="IPR004212">
    <property type="entry name" value="GTF2I"/>
</dbReference>
<evidence type="ECO:0000256" key="6">
    <source>
        <dbReference type="ARBA" id="ARBA00023242"/>
    </source>
</evidence>
<keyword evidence="4 7" id="KW-0238">DNA-binding</keyword>
<dbReference type="OrthoDB" id="433924at2759"/>
<evidence type="ECO:0000256" key="7">
    <source>
        <dbReference type="PROSITE-ProRule" id="PRU00108"/>
    </source>
</evidence>
<dbReference type="AlphaFoldDB" id="A0A7M5XI20"/>
<accession>A0A7M5XI20</accession>
<evidence type="ECO:0000256" key="2">
    <source>
        <dbReference type="ARBA" id="ARBA00022737"/>
    </source>
</evidence>
<reference evidence="9" key="1">
    <citation type="submission" date="2021-01" db="UniProtKB">
        <authorList>
            <consortium name="EnsemblMetazoa"/>
        </authorList>
    </citation>
    <scope>IDENTIFICATION</scope>
</reference>
<evidence type="ECO:0000256" key="5">
    <source>
        <dbReference type="ARBA" id="ARBA00023163"/>
    </source>
</evidence>
<dbReference type="GeneID" id="136821811"/>
<feature type="DNA-binding region" description="Homeobox" evidence="7">
    <location>
        <begin position="4"/>
        <end position="70"/>
    </location>
</feature>
<keyword evidence="6 7" id="KW-0539">Nucleus</keyword>
<dbReference type="RefSeq" id="XP_066934130.1">
    <property type="nucleotide sequence ID" value="XM_067078029.1"/>
</dbReference>
<keyword evidence="7" id="KW-0371">Homeobox</keyword>
<keyword evidence="5" id="KW-0804">Transcription</keyword>
<dbReference type="EnsemblMetazoa" id="CLYHEMT023685.1">
    <property type="protein sequence ID" value="CLYHEMP023685.1"/>
    <property type="gene ID" value="CLYHEMG023685"/>
</dbReference>
<organism evidence="9 10">
    <name type="scientific">Clytia hemisphaerica</name>
    <dbReference type="NCBI Taxonomy" id="252671"/>
    <lineage>
        <taxon>Eukaryota</taxon>
        <taxon>Metazoa</taxon>
        <taxon>Cnidaria</taxon>
        <taxon>Hydrozoa</taxon>
        <taxon>Hydroidolina</taxon>
        <taxon>Leptothecata</taxon>
        <taxon>Obeliida</taxon>
        <taxon>Clytiidae</taxon>
        <taxon>Clytia</taxon>
    </lineage>
</organism>
<evidence type="ECO:0000313" key="9">
    <source>
        <dbReference type="EnsemblMetazoa" id="CLYHEMP023685.1"/>
    </source>
</evidence>
<dbReference type="SUPFAM" id="SSF117773">
    <property type="entry name" value="GTF2I-like repeat"/>
    <property type="match status" value="1"/>
</dbReference>
<evidence type="ECO:0000256" key="1">
    <source>
        <dbReference type="ARBA" id="ARBA00004123"/>
    </source>
</evidence>
<protein>
    <recommendedName>
        <fullName evidence="8">Homeobox domain-containing protein</fullName>
    </recommendedName>
</protein>
<sequence>MSKRIRSTMSKTLEQKSILQKYYDQGMTSYGKDHYEAKQMVLKAVEETGLSEKQVKDWINNQNKPPKVSKTEKIYTKKPRGCDLFKRKYFENLKGTVYDPKIAMKKANEKWGQLSDIEKKSYEEEAASIVVAGFDDLPVEEQKARINEIRKKMNIMCQELESYGVEILVMDYDLNDERAMKEGVNSFGSNRSADFLEANDRLEWRFAQFMDEVTSKAVQIMQEPFPKERKQVADMLNSKIRVLKIGRTTVPYKAIADGIVEVHGLPEGFQFRNPTLLSKSELTTIKDNIDNISFVFPKPSCQTEDLTESNAVNETLHVNKSISQQSENGENLFDERMEDVCKRLLPDDYVPNSTNHRITLRQLIEKDEKGEGYVEEIRDHDETGAFYLVKWIGYKEPTWTKGEGIPSVDLKPYKERANII</sequence>